<name>A0AAD8JXL8_TARER</name>
<dbReference type="PANTHER" id="PTHR48475:SF2">
    <property type="entry name" value="RIBONUCLEASE H"/>
    <property type="match status" value="1"/>
</dbReference>
<dbReference type="PANTHER" id="PTHR48475">
    <property type="entry name" value="RIBONUCLEASE H"/>
    <property type="match status" value="1"/>
</dbReference>
<dbReference type="Proteomes" id="UP001229421">
    <property type="component" value="Unassembled WGS sequence"/>
</dbReference>
<keyword evidence="2" id="KW-1185">Reference proteome</keyword>
<dbReference type="EMBL" id="JAUHHV010000010">
    <property type="protein sequence ID" value="KAK1411336.1"/>
    <property type="molecule type" value="Genomic_DNA"/>
</dbReference>
<dbReference type="Gene3D" id="3.30.420.10">
    <property type="entry name" value="Ribonuclease H-like superfamily/Ribonuclease H"/>
    <property type="match status" value="1"/>
</dbReference>
<dbReference type="InterPro" id="IPR012337">
    <property type="entry name" value="RNaseH-like_sf"/>
</dbReference>
<dbReference type="InterPro" id="IPR036397">
    <property type="entry name" value="RNaseH_sf"/>
</dbReference>
<accession>A0AAD8JXL8</accession>
<proteinExistence type="predicted"/>
<gene>
    <name evidence="1" type="ORF">QVD17_37884</name>
</gene>
<protein>
    <recommendedName>
        <fullName evidence="3">Reverse transcriptase RNase H-like domain-containing protein</fullName>
    </recommendedName>
</protein>
<evidence type="ECO:0000313" key="1">
    <source>
        <dbReference type="EMBL" id="KAK1411336.1"/>
    </source>
</evidence>
<sequence>MASNVRGKGLGILLKSPQGDIIPQSTAFEFQATNNEAEYEALIAGLQLVKQMRIRYLQMPENLKIPIIHILHLAIDKERIMEIDSENQLMDPLSSQASQGSRIQPVRKSIDVGEIPIGENLKAFRINADRMTLKNATGQTPFSLVFGAETVIPTKMAVPTGRLSIRDPQQNEESLIQDLEPVIELRDLAKIIMAAYQQRVARTYNKNIRIRRFQEGDMILRKAF</sequence>
<organism evidence="1 2">
    <name type="scientific">Tagetes erecta</name>
    <name type="common">African marigold</name>
    <dbReference type="NCBI Taxonomy" id="13708"/>
    <lineage>
        <taxon>Eukaryota</taxon>
        <taxon>Viridiplantae</taxon>
        <taxon>Streptophyta</taxon>
        <taxon>Embryophyta</taxon>
        <taxon>Tracheophyta</taxon>
        <taxon>Spermatophyta</taxon>
        <taxon>Magnoliopsida</taxon>
        <taxon>eudicotyledons</taxon>
        <taxon>Gunneridae</taxon>
        <taxon>Pentapetalae</taxon>
        <taxon>asterids</taxon>
        <taxon>campanulids</taxon>
        <taxon>Asterales</taxon>
        <taxon>Asteraceae</taxon>
        <taxon>Asteroideae</taxon>
        <taxon>Heliantheae alliance</taxon>
        <taxon>Tageteae</taxon>
        <taxon>Tagetes</taxon>
    </lineage>
</organism>
<evidence type="ECO:0000313" key="2">
    <source>
        <dbReference type="Proteomes" id="UP001229421"/>
    </source>
</evidence>
<dbReference type="SUPFAM" id="SSF53098">
    <property type="entry name" value="Ribonuclease H-like"/>
    <property type="match status" value="1"/>
</dbReference>
<reference evidence="1" key="1">
    <citation type="journal article" date="2023" name="bioRxiv">
        <title>Improved chromosome-level genome assembly for marigold (Tagetes erecta).</title>
        <authorList>
            <person name="Jiang F."/>
            <person name="Yuan L."/>
            <person name="Wang S."/>
            <person name="Wang H."/>
            <person name="Xu D."/>
            <person name="Wang A."/>
            <person name="Fan W."/>
        </authorList>
    </citation>
    <scope>NUCLEOTIDE SEQUENCE</scope>
    <source>
        <strain evidence="1">WSJ</strain>
        <tissue evidence="1">Leaf</tissue>
    </source>
</reference>
<evidence type="ECO:0008006" key="3">
    <source>
        <dbReference type="Google" id="ProtNLM"/>
    </source>
</evidence>
<comment type="caution">
    <text evidence="1">The sequence shown here is derived from an EMBL/GenBank/DDBJ whole genome shotgun (WGS) entry which is preliminary data.</text>
</comment>
<dbReference type="AlphaFoldDB" id="A0AAD8JXL8"/>
<dbReference type="GO" id="GO:0003676">
    <property type="term" value="F:nucleic acid binding"/>
    <property type="evidence" value="ECO:0007669"/>
    <property type="project" value="InterPro"/>
</dbReference>